<keyword evidence="4 5" id="KW-0413">Isomerase</keyword>
<dbReference type="Gene3D" id="3.10.50.40">
    <property type="match status" value="1"/>
</dbReference>
<dbReference type="PROSITE" id="PS50059">
    <property type="entry name" value="FKBP_PPIASE"/>
    <property type="match status" value="1"/>
</dbReference>
<dbReference type="PANTHER" id="PTHR45779:SF7">
    <property type="entry name" value="PEPTIDYLPROLYL ISOMERASE"/>
    <property type="match status" value="1"/>
</dbReference>
<evidence type="ECO:0000256" key="4">
    <source>
        <dbReference type="ARBA" id="ARBA00023235"/>
    </source>
</evidence>
<proteinExistence type="predicted"/>
<feature type="domain" description="PPIase FKBP-type" evidence="6">
    <location>
        <begin position="15"/>
        <end position="102"/>
    </location>
</feature>
<keyword evidence="3 5" id="KW-0697">Rotamase</keyword>
<evidence type="ECO:0000256" key="3">
    <source>
        <dbReference type="ARBA" id="ARBA00023110"/>
    </source>
</evidence>
<evidence type="ECO:0000256" key="2">
    <source>
        <dbReference type="ARBA" id="ARBA00013194"/>
    </source>
</evidence>
<dbReference type="Proteomes" id="UP001445335">
    <property type="component" value="Unassembled WGS sequence"/>
</dbReference>
<dbReference type="EC" id="5.2.1.8" evidence="2 5"/>
<evidence type="ECO:0000313" key="8">
    <source>
        <dbReference type="Proteomes" id="UP001445335"/>
    </source>
</evidence>
<reference evidence="7 8" key="1">
    <citation type="journal article" date="2024" name="Nat. Commun.">
        <title>Phylogenomics reveals the evolutionary origins of lichenization in chlorophyte algae.</title>
        <authorList>
            <person name="Puginier C."/>
            <person name="Libourel C."/>
            <person name="Otte J."/>
            <person name="Skaloud P."/>
            <person name="Haon M."/>
            <person name="Grisel S."/>
            <person name="Petersen M."/>
            <person name="Berrin J.G."/>
            <person name="Delaux P.M."/>
            <person name="Dal Grande F."/>
            <person name="Keller J."/>
        </authorList>
    </citation>
    <scope>NUCLEOTIDE SEQUENCE [LARGE SCALE GENOMIC DNA]</scope>
    <source>
        <strain evidence="7 8">SAG 245.80</strain>
    </source>
</reference>
<dbReference type="AlphaFoldDB" id="A0AAW1RAV0"/>
<dbReference type="InterPro" id="IPR044609">
    <property type="entry name" value="FKBP2/11"/>
</dbReference>
<dbReference type="Pfam" id="PF00254">
    <property type="entry name" value="FKBP_C"/>
    <property type="match status" value="1"/>
</dbReference>
<evidence type="ECO:0000256" key="1">
    <source>
        <dbReference type="ARBA" id="ARBA00000971"/>
    </source>
</evidence>
<dbReference type="SUPFAM" id="SSF54534">
    <property type="entry name" value="FKBP-like"/>
    <property type="match status" value="1"/>
</dbReference>
<accession>A0AAW1RAV0</accession>
<comment type="catalytic activity">
    <reaction evidence="1 5">
        <text>[protein]-peptidylproline (omega=180) = [protein]-peptidylproline (omega=0)</text>
        <dbReference type="Rhea" id="RHEA:16237"/>
        <dbReference type="Rhea" id="RHEA-COMP:10747"/>
        <dbReference type="Rhea" id="RHEA-COMP:10748"/>
        <dbReference type="ChEBI" id="CHEBI:83833"/>
        <dbReference type="ChEBI" id="CHEBI:83834"/>
        <dbReference type="EC" id="5.2.1.8"/>
    </reaction>
</comment>
<keyword evidence="8" id="KW-1185">Reference proteome</keyword>
<dbReference type="PANTHER" id="PTHR45779">
    <property type="entry name" value="PEPTIDYLPROLYL ISOMERASE"/>
    <property type="match status" value="1"/>
</dbReference>
<dbReference type="EMBL" id="JALJOU010000048">
    <property type="protein sequence ID" value="KAK9830958.1"/>
    <property type="molecule type" value="Genomic_DNA"/>
</dbReference>
<sequence length="135" mass="14027">MQFVPSNCSRTAKVGDTATVHYTGTLTNGTQFDSSRGRAPFAFQVGGHSVIPGVDYGVIGMCAGENRTLTMVPELGYGAKGAPPTVPPNSTLKFDVEMISLAGPVAPAPNPLAPLAPIVTTFLQQGLQQILNGKK</sequence>
<comment type="caution">
    <text evidence="7">The sequence shown here is derived from an EMBL/GenBank/DDBJ whole genome shotgun (WGS) entry which is preliminary data.</text>
</comment>
<gene>
    <name evidence="7" type="ORF">WJX81_002768</name>
</gene>
<name>A0AAW1RAV0_9CHLO</name>
<dbReference type="InterPro" id="IPR001179">
    <property type="entry name" value="PPIase_FKBP_dom"/>
</dbReference>
<dbReference type="FunFam" id="3.10.50.40:FF:000006">
    <property type="entry name" value="Peptidyl-prolyl cis-trans isomerase"/>
    <property type="match status" value="1"/>
</dbReference>
<dbReference type="InterPro" id="IPR046357">
    <property type="entry name" value="PPIase_dom_sf"/>
</dbReference>
<evidence type="ECO:0000313" key="7">
    <source>
        <dbReference type="EMBL" id="KAK9830958.1"/>
    </source>
</evidence>
<dbReference type="GO" id="GO:0003755">
    <property type="term" value="F:peptidyl-prolyl cis-trans isomerase activity"/>
    <property type="evidence" value="ECO:0007669"/>
    <property type="project" value="UniProtKB-KW"/>
</dbReference>
<protein>
    <recommendedName>
        <fullName evidence="2 5">peptidylprolyl isomerase</fullName>
        <ecNumber evidence="2 5">5.2.1.8</ecNumber>
    </recommendedName>
</protein>
<evidence type="ECO:0000259" key="6">
    <source>
        <dbReference type="PROSITE" id="PS50059"/>
    </source>
</evidence>
<evidence type="ECO:0000256" key="5">
    <source>
        <dbReference type="PROSITE-ProRule" id="PRU00277"/>
    </source>
</evidence>
<dbReference type="GO" id="GO:0005783">
    <property type="term" value="C:endoplasmic reticulum"/>
    <property type="evidence" value="ECO:0007669"/>
    <property type="project" value="TreeGrafter"/>
</dbReference>
<organism evidence="7 8">
    <name type="scientific">Elliptochloris bilobata</name>
    <dbReference type="NCBI Taxonomy" id="381761"/>
    <lineage>
        <taxon>Eukaryota</taxon>
        <taxon>Viridiplantae</taxon>
        <taxon>Chlorophyta</taxon>
        <taxon>core chlorophytes</taxon>
        <taxon>Trebouxiophyceae</taxon>
        <taxon>Trebouxiophyceae incertae sedis</taxon>
        <taxon>Elliptochloris clade</taxon>
        <taxon>Elliptochloris</taxon>
    </lineage>
</organism>